<evidence type="ECO:0000256" key="3">
    <source>
        <dbReference type="ARBA" id="ARBA00004910"/>
    </source>
</evidence>
<feature type="region of interest" description="Disordered" evidence="14">
    <location>
        <begin position="74"/>
        <end position="128"/>
    </location>
</feature>
<comment type="catalytic activity">
    <reaction evidence="12">
        <text>5-amino-6-(5-phospho-D-ribitylamino)uracil + NADP(+) = 5-amino-6-(5-phospho-D-ribosylamino)uracil + NADPH + H(+)</text>
        <dbReference type="Rhea" id="RHEA:17845"/>
        <dbReference type="ChEBI" id="CHEBI:15378"/>
        <dbReference type="ChEBI" id="CHEBI:57783"/>
        <dbReference type="ChEBI" id="CHEBI:58349"/>
        <dbReference type="ChEBI" id="CHEBI:58421"/>
        <dbReference type="ChEBI" id="CHEBI:58453"/>
        <dbReference type="EC" id="1.1.1.193"/>
    </reaction>
</comment>
<dbReference type="Gene3D" id="3.40.140.10">
    <property type="entry name" value="Cytidine Deaminase, domain 2"/>
    <property type="match status" value="1"/>
</dbReference>
<comment type="catalytic activity">
    <reaction evidence="13">
        <text>2,5-diamino-6-hydroxy-4-(5-phosphoribosylamino)-pyrimidine + H2O + H(+) = 5-amino-6-(5-phospho-D-ribosylamino)uracil + NH4(+)</text>
        <dbReference type="Rhea" id="RHEA:21868"/>
        <dbReference type="ChEBI" id="CHEBI:15377"/>
        <dbReference type="ChEBI" id="CHEBI:15378"/>
        <dbReference type="ChEBI" id="CHEBI:28938"/>
        <dbReference type="ChEBI" id="CHEBI:58453"/>
        <dbReference type="ChEBI" id="CHEBI:58614"/>
        <dbReference type="EC" id="3.5.4.26"/>
    </reaction>
</comment>
<comment type="function">
    <text evidence="1">Converts 2,5-diamino-6-(ribosylamino)-4(3h)-pyrimidinone 5'-phosphate into 5-amino-6-(ribosylamino)-2,4(1h,3h)-pyrimidinedione 5'-phosphate.</text>
</comment>
<dbReference type="AlphaFoldDB" id="C7NJ18"/>
<dbReference type="UniPathway" id="UPA00275">
    <property type="reaction ID" value="UER00401"/>
</dbReference>
<dbReference type="InterPro" id="IPR050765">
    <property type="entry name" value="Riboflavin_Biosynth_HTPR"/>
</dbReference>
<dbReference type="Pfam" id="PF00383">
    <property type="entry name" value="dCMP_cyt_deam_1"/>
    <property type="match status" value="1"/>
</dbReference>
<evidence type="ECO:0000256" key="10">
    <source>
        <dbReference type="ARBA" id="ARBA00023002"/>
    </source>
</evidence>
<dbReference type="KEGG" id="kse:Ksed_01550"/>
<name>C7NJ18_KYTSD</name>
<dbReference type="GO" id="GO:0008703">
    <property type="term" value="F:5-amino-6-(5-phosphoribosylamino)uracil reductase activity"/>
    <property type="evidence" value="ECO:0007669"/>
    <property type="project" value="UniProtKB-EC"/>
</dbReference>
<evidence type="ECO:0000256" key="12">
    <source>
        <dbReference type="ARBA" id="ARBA00049861"/>
    </source>
</evidence>
<sequence>MGAELDGPPVVPHESPQLVAAMRRALDLAARGPAVDPNPRVGCVLLDRDGRTLGEGFHQGAGTPHAEVAALLDAGCGPAAGPRPSGPVTHAGPRPSGPVTHAGPRPSGPVTHAGPRPSGPVTRAGTPRLPAGATAVVTLEPCNHTGRTGPCAEALLDAEIARVVIAQSDPTPLASGGAERLRTAGVEVVTGVLESEATALNRWFTASARLGRPVVTLKLASTLDGRVAAADGTSQWITGGPARLDVHRQRATAGAIVVGTGTALADDPKLTVRLPAAELAAPAVESDPAPEAGPAPSATPSTDAAPAPDATTAPTPRQPLRVVVGTRELPASARVFDDAAETISLRTHDPAEVLRVLSDRGIHHVWLEGGPTLAAAFLRAGLVDRLVHYLAPALLGAGPSLIGDLGIGSIDGIDRWHLEDVTHLGDDLRLTLVPAAGLTPGIPATPATPGIPATPATPEGA</sequence>
<dbReference type="InterPro" id="IPR002734">
    <property type="entry name" value="RibDG_C"/>
</dbReference>
<keyword evidence="9" id="KW-0521">NADP</keyword>
<dbReference type="InterPro" id="IPR004794">
    <property type="entry name" value="Eubact_RibD"/>
</dbReference>
<dbReference type="GO" id="GO:0008835">
    <property type="term" value="F:diaminohydroxyphosphoribosylaminopyrimidine deaminase activity"/>
    <property type="evidence" value="ECO:0007669"/>
    <property type="project" value="UniProtKB-EC"/>
</dbReference>
<comment type="pathway">
    <text evidence="2">Cofactor biosynthesis; riboflavin biosynthesis; 5-amino-6-(D-ribitylamino)uracil from GTP: step 2/4.</text>
</comment>
<dbReference type="PROSITE" id="PS51747">
    <property type="entry name" value="CYT_DCMP_DEAMINASES_2"/>
    <property type="match status" value="1"/>
</dbReference>
<evidence type="ECO:0000313" key="16">
    <source>
        <dbReference type="EMBL" id="ACV05243.1"/>
    </source>
</evidence>
<feature type="region of interest" description="Disordered" evidence="14">
    <location>
        <begin position="282"/>
        <end position="321"/>
    </location>
</feature>
<feature type="domain" description="CMP/dCMP-type deaminase" evidence="15">
    <location>
        <begin position="16"/>
        <end position="189"/>
    </location>
</feature>
<evidence type="ECO:0000256" key="6">
    <source>
        <dbReference type="ARBA" id="ARBA00012766"/>
    </source>
</evidence>
<evidence type="ECO:0000256" key="14">
    <source>
        <dbReference type="SAM" id="MobiDB-lite"/>
    </source>
</evidence>
<dbReference type="Gene3D" id="3.40.430.10">
    <property type="entry name" value="Dihydrofolate Reductase, subunit A"/>
    <property type="match status" value="1"/>
</dbReference>
<dbReference type="SUPFAM" id="SSF53927">
    <property type="entry name" value="Cytidine deaminase-like"/>
    <property type="match status" value="1"/>
</dbReference>
<dbReference type="EC" id="1.1.1.193" evidence="7"/>
<evidence type="ECO:0000313" key="17">
    <source>
        <dbReference type="Proteomes" id="UP000006666"/>
    </source>
</evidence>
<keyword evidence="10" id="KW-0560">Oxidoreductase</keyword>
<feature type="region of interest" description="Disordered" evidence="14">
    <location>
        <begin position="441"/>
        <end position="461"/>
    </location>
</feature>
<dbReference type="InterPro" id="IPR024072">
    <property type="entry name" value="DHFR-like_dom_sf"/>
</dbReference>
<dbReference type="InterPro" id="IPR016193">
    <property type="entry name" value="Cytidine_deaminase-like"/>
</dbReference>
<evidence type="ECO:0000256" key="5">
    <source>
        <dbReference type="ARBA" id="ARBA00007417"/>
    </source>
</evidence>
<comment type="similarity">
    <text evidence="5">In the C-terminal section; belongs to the HTP reductase family.</text>
</comment>
<dbReference type="GO" id="GO:0009231">
    <property type="term" value="P:riboflavin biosynthetic process"/>
    <property type="evidence" value="ECO:0007669"/>
    <property type="project" value="UniProtKB-UniPathway"/>
</dbReference>
<protein>
    <recommendedName>
        <fullName evidence="8">Riboflavin biosynthesis protein RibD</fullName>
        <ecNumber evidence="7">1.1.1.193</ecNumber>
        <ecNumber evidence="6">3.5.4.26</ecNumber>
    </recommendedName>
</protein>
<accession>C7NJ18</accession>
<dbReference type="eggNOG" id="COG0117">
    <property type="taxonomic scope" value="Bacteria"/>
</dbReference>
<dbReference type="eggNOG" id="COG1985">
    <property type="taxonomic scope" value="Bacteria"/>
</dbReference>
<organism evidence="16 17">
    <name type="scientific">Kytococcus sedentarius (strain ATCC 14392 / DSM 20547 / JCM 11482 / CCUG 33030 / NBRC 15357 / NCTC 11040 / CCM 314 / 541)</name>
    <name type="common">Micrococcus sedentarius</name>
    <dbReference type="NCBI Taxonomy" id="478801"/>
    <lineage>
        <taxon>Bacteria</taxon>
        <taxon>Bacillati</taxon>
        <taxon>Actinomycetota</taxon>
        <taxon>Actinomycetes</taxon>
        <taxon>Micrococcales</taxon>
        <taxon>Kytococcaceae</taxon>
        <taxon>Kytococcus</taxon>
    </lineage>
</organism>
<keyword evidence="11" id="KW-0511">Multifunctional enzyme</keyword>
<comment type="pathway">
    <text evidence="3">Cofactor biosynthesis; riboflavin biosynthesis; 5-amino-6-(D-ribitylamino)uracil from GTP: step 3/4.</text>
</comment>
<dbReference type="InterPro" id="IPR002125">
    <property type="entry name" value="CMP_dCMP_dom"/>
</dbReference>
<evidence type="ECO:0000259" key="15">
    <source>
        <dbReference type="PROSITE" id="PS51747"/>
    </source>
</evidence>
<dbReference type="CDD" id="cd01284">
    <property type="entry name" value="Riboflavin_deaminase-reductase"/>
    <property type="match status" value="1"/>
</dbReference>
<dbReference type="STRING" id="478801.Ksed_01550"/>
<feature type="compositionally biased region" description="Low complexity" evidence="14">
    <location>
        <begin position="282"/>
        <end position="315"/>
    </location>
</feature>
<comment type="similarity">
    <text evidence="4">In the N-terminal section; belongs to the cytidine and deoxycytidylate deaminase family.</text>
</comment>
<dbReference type="HOGENOM" id="CLU_036590_1_0_11"/>
<evidence type="ECO:0000256" key="13">
    <source>
        <dbReference type="ARBA" id="ARBA00049886"/>
    </source>
</evidence>
<dbReference type="Pfam" id="PF01872">
    <property type="entry name" value="RibD_C"/>
    <property type="match status" value="1"/>
</dbReference>
<dbReference type="EC" id="3.5.4.26" evidence="6"/>
<gene>
    <name evidence="16" type="ordered locus">Ksed_01550</name>
</gene>
<keyword evidence="17" id="KW-1185">Reference proteome</keyword>
<evidence type="ECO:0000256" key="7">
    <source>
        <dbReference type="ARBA" id="ARBA00013173"/>
    </source>
</evidence>
<dbReference type="Proteomes" id="UP000006666">
    <property type="component" value="Chromosome"/>
</dbReference>
<proteinExistence type="inferred from homology"/>
<evidence type="ECO:0000256" key="11">
    <source>
        <dbReference type="ARBA" id="ARBA00023268"/>
    </source>
</evidence>
<dbReference type="PANTHER" id="PTHR38011">
    <property type="entry name" value="DIHYDROFOLATE REDUCTASE FAMILY PROTEIN (AFU_ORTHOLOGUE AFUA_8G06820)"/>
    <property type="match status" value="1"/>
</dbReference>
<evidence type="ECO:0000256" key="2">
    <source>
        <dbReference type="ARBA" id="ARBA00004882"/>
    </source>
</evidence>
<dbReference type="EMBL" id="CP001686">
    <property type="protein sequence ID" value="ACV05243.1"/>
    <property type="molecule type" value="Genomic_DNA"/>
</dbReference>
<evidence type="ECO:0000256" key="8">
    <source>
        <dbReference type="ARBA" id="ARBA00019930"/>
    </source>
</evidence>
<evidence type="ECO:0000256" key="4">
    <source>
        <dbReference type="ARBA" id="ARBA00005259"/>
    </source>
</evidence>
<dbReference type="PANTHER" id="PTHR38011:SF7">
    <property type="entry name" value="2,5-DIAMINO-6-RIBOSYLAMINO-4(3H)-PYRIMIDINONE 5'-PHOSPHATE REDUCTASE"/>
    <property type="match status" value="1"/>
</dbReference>
<dbReference type="SUPFAM" id="SSF53597">
    <property type="entry name" value="Dihydrofolate reductase-like"/>
    <property type="match status" value="1"/>
</dbReference>
<reference evidence="16 17" key="1">
    <citation type="journal article" date="2009" name="Stand. Genomic Sci.">
        <title>Complete genome sequence of Kytococcus sedentarius type strain (541).</title>
        <authorList>
            <person name="Sims D."/>
            <person name="Brettin T."/>
            <person name="Detter J.C."/>
            <person name="Han C."/>
            <person name="Lapidus A."/>
            <person name="Copeland A."/>
            <person name="Glavina Del Rio T."/>
            <person name="Nolan M."/>
            <person name="Chen F."/>
            <person name="Lucas S."/>
            <person name="Tice H."/>
            <person name="Cheng J.F."/>
            <person name="Bruce D."/>
            <person name="Goodwin L."/>
            <person name="Pitluck S."/>
            <person name="Ovchinnikova G."/>
            <person name="Pati A."/>
            <person name="Ivanova N."/>
            <person name="Mavrommatis K."/>
            <person name="Chen A."/>
            <person name="Palaniappan K."/>
            <person name="D'haeseleer P."/>
            <person name="Chain P."/>
            <person name="Bristow J."/>
            <person name="Eisen J.A."/>
            <person name="Markowitz V."/>
            <person name="Hugenholtz P."/>
            <person name="Schneider S."/>
            <person name="Goker M."/>
            <person name="Pukall R."/>
            <person name="Kyrpides N.C."/>
            <person name="Klenk H.P."/>
        </authorList>
    </citation>
    <scope>NUCLEOTIDE SEQUENCE [LARGE SCALE GENOMIC DNA]</scope>
    <source>
        <strain evidence="17">ATCC 14392 / DSM 20547 / JCM 11482 / CCUG 33030 / NBRC 15357 / NCTC 11040 / CCM 314 / 541</strain>
    </source>
</reference>
<evidence type="ECO:0000256" key="9">
    <source>
        <dbReference type="ARBA" id="ARBA00022857"/>
    </source>
</evidence>
<evidence type="ECO:0000256" key="1">
    <source>
        <dbReference type="ARBA" id="ARBA00002151"/>
    </source>
</evidence>
<dbReference type="NCBIfam" id="TIGR00326">
    <property type="entry name" value="eubact_ribD"/>
    <property type="match status" value="1"/>
</dbReference>